<dbReference type="Proteomes" id="UP000030748">
    <property type="component" value="Unassembled WGS sequence"/>
</dbReference>
<organism evidence="2 3">
    <name type="scientific">Erythranthe guttata</name>
    <name type="common">Yellow monkey flower</name>
    <name type="synonym">Mimulus guttatus</name>
    <dbReference type="NCBI Taxonomy" id="4155"/>
    <lineage>
        <taxon>Eukaryota</taxon>
        <taxon>Viridiplantae</taxon>
        <taxon>Streptophyta</taxon>
        <taxon>Embryophyta</taxon>
        <taxon>Tracheophyta</taxon>
        <taxon>Spermatophyta</taxon>
        <taxon>Magnoliopsida</taxon>
        <taxon>eudicotyledons</taxon>
        <taxon>Gunneridae</taxon>
        <taxon>Pentapetalae</taxon>
        <taxon>asterids</taxon>
        <taxon>lamiids</taxon>
        <taxon>Lamiales</taxon>
        <taxon>Phrymaceae</taxon>
        <taxon>Erythranthe</taxon>
    </lineage>
</organism>
<name>A0A022RR30_ERYGU</name>
<dbReference type="PANTHER" id="PTHR31639">
    <property type="entry name" value="F-BOX PROTEIN-LIKE"/>
    <property type="match status" value="1"/>
</dbReference>
<dbReference type="Gene3D" id="3.80.10.10">
    <property type="entry name" value="Ribonuclease Inhibitor"/>
    <property type="match status" value="1"/>
</dbReference>
<keyword evidence="3" id="KW-1185">Reference proteome</keyword>
<feature type="non-terminal residue" evidence="2">
    <location>
        <position position="1"/>
    </location>
</feature>
<feature type="domain" description="F-box/LRR-repeat protein 15/At3g58940/PEG3-like LRR" evidence="1">
    <location>
        <begin position="25"/>
        <end position="128"/>
    </location>
</feature>
<dbReference type="EMBL" id="KI630299">
    <property type="protein sequence ID" value="EYU42233.1"/>
    <property type="molecule type" value="Genomic_DNA"/>
</dbReference>
<protein>
    <recommendedName>
        <fullName evidence="1">F-box/LRR-repeat protein 15/At3g58940/PEG3-like LRR domain-containing protein</fullName>
    </recommendedName>
</protein>
<gene>
    <name evidence="2" type="ORF">MIMGU_mgv1a019564mg</name>
</gene>
<evidence type="ECO:0000259" key="1">
    <source>
        <dbReference type="Pfam" id="PF24758"/>
    </source>
</evidence>
<proteinExistence type="predicted"/>
<dbReference type="AlphaFoldDB" id="A0A022RR30"/>
<dbReference type="PANTHER" id="PTHR31639:SF42">
    <property type="entry name" value="OS02G0160200 PROTEIN"/>
    <property type="match status" value="1"/>
</dbReference>
<evidence type="ECO:0000313" key="3">
    <source>
        <dbReference type="Proteomes" id="UP000030748"/>
    </source>
</evidence>
<dbReference type="Pfam" id="PF24758">
    <property type="entry name" value="LRR_At5g56370"/>
    <property type="match status" value="1"/>
</dbReference>
<dbReference type="SUPFAM" id="SSF52047">
    <property type="entry name" value="RNI-like"/>
    <property type="match status" value="1"/>
</dbReference>
<dbReference type="InterPro" id="IPR032675">
    <property type="entry name" value="LRR_dom_sf"/>
</dbReference>
<dbReference type="InterPro" id="IPR055411">
    <property type="entry name" value="LRR_FXL15/At3g58940/PEG3-like"/>
</dbReference>
<accession>A0A022RR30</accession>
<evidence type="ECO:0000313" key="2">
    <source>
        <dbReference type="EMBL" id="EYU42233.1"/>
    </source>
</evidence>
<reference evidence="2 3" key="1">
    <citation type="journal article" date="2013" name="Proc. Natl. Acad. Sci. U.S.A.">
        <title>Fine-scale variation in meiotic recombination in Mimulus inferred from population shotgun sequencing.</title>
        <authorList>
            <person name="Hellsten U."/>
            <person name="Wright K.M."/>
            <person name="Jenkins J."/>
            <person name="Shu S."/>
            <person name="Yuan Y."/>
            <person name="Wessler S.R."/>
            <person name="Schmutz J."/>
            <person name="Willis J.H."/>
            <person name="Rokhsar D.S."/>
        </authorList>
    </citation>
    <scope>NUCLEOTIDE SEQUENCE [LARGE SCALE GENOMIC DNA]</scope>
    <source>
        <strain evidence="3">cv. DUN x IM62</strain>
    </source>
</reference>
<sequence>SSLCFDEFHPYIPLHYWDHESVPFLNKWMPRLTTMGVKESRLSILSGYGALDLPSVVFEAESLKHLRVEHLYVKAVEKIALCKHLRSLHLVGVSIDDSIVGKIIAGCPLIETLCVNGFNIGLRTIKMNDLRNLKDFTFTVFNGGDPLCSIEIDPLSLETVKISAANITFRRGADFRNLKDLYLRGVNSSLDNLSFSKFPRLKSLTLSDCDGLKESRILIDAPNILYFEYQGDFVPSVSFATNSNEWKSEIRIAYVIGIPTTNNVSSLICGSSN</sequence>